<accession>A0ABT9YQU2</accession>
<keyword evidence="2" id="KW-1185">Reference proteome</keyword>
<dbReference type="Pfam" id="PF04237">
    <property type="entry name" value="YjbR"/>
    <property type="match status" value="1"/>
</dbReference>
<keyword evidence="1" id="KW-0238">DNA-binding</keyword>
<evidence type="ECO:0000313" key="2">
    <source>
        <dbReference type="Proteomes" id="UP001223079"/>
    </source>
</evidence>
<dbReference type="RefSeq" id="WP_307120750.1">
    <property type="nucleotide sequence ID" value="NZ_JAUSTM010000001.1"/>
</dbReference>
<protein>
    <submittedName>
        <fullName evidence="1">DNA-binding protein (MmcQ/YjbR family)</fullName>
    </submittedName>
</protein>
<name>A0ABT9YQU2_9STRE</name>
<proteinExistence type="predicted"/>
<dbReference type="InterPro" id="IPR038056">
    <property type="entry name" value="YjbR-like_sf"/>
</dbReference>
<organism evidence="1 2">
    <name type="scientific">Streptococcus moroccensis</name>
    <dbReference type="NCBI Taxonomy" id="1451356"/>
    <lineage>
        <taxon>Bacteria</taxon>
        <taxon>Bacillati</taxon>
        <taxon>Bacillota</taxon>
        <taxon>Bacilli</taxon>
        <taxon>Lactobacillales</taxon>
        <taxon>Streptococcaceae</taxon>
        <taxon>Streptococcus</taxon>
    </lineage>
</organism>
<dbReference type="EMBL" id="JAUSTM010000001">
    <property type="protein sequence ID" value="MDQ0221510.1"/>
    <property type="molecule type" value="Genomic_DNA"/>
</dbReference>
<comment type="caution">
    <text evidence="1">The sequence shown here is derived from an EMBL/GenBank/DDBJ whole genome shotgun (WGS) entry which is preliminary data.</text>
</comment>
<dbReference type="SUPFAM" id="SSF142906">
    <property type="entry name" value="YjbR-like"/>
    <property type="match status" value="1"/>
</dbReference>
<dbReference type="GO" id="GO:0003677">
    <property type="term" value="F:DNA binding"/>
    <property type="evidence" value="ECO:0007669"/>
    <property type="project" value="UniProtKB-KW"/>
</dbReference>
<sequence>MSFEATFFEKKQVDWARLAAFGFVKEGESWAYRETFLENSFEAYIRVLADGEVVGEIIDLDLGEPYLAYQVVSPVGAFVNQVRDQYAQILEKIAQACFTDHLFRSDQANRLAQAIVKTYGDVPDHPFQRIPDAVVFRSPVNQKWYALFMSVTRDKVDHGKSGRSELVDILNIKIDEKVLPSLLGQDGYYPSYHMNKKSWLTIILDNSVSDEAILALVGNSRHLVSPKGYQARDGEPDYWIIPANLNLYDIGLDFATSKEQIWPHKGNIKAGDTMGIYITAPTRAMRYLCQITAIFKEGGKDWMKVSLLKTLTDTDFPIGRLSELGVTTVRGPRRMTPDLVRAVQAVLADVK</sequence>
<evidence type="ECO:0000313" key="1">
    <source>
        <dbReference type="EMBL" id="MDQ0221510.1"/>
    </source>
</evidence>
<dbReference type="InterPro" id="IPR007351">
    <property type="entry name" value="YjbR"/>
</dbReference>
<dbReference type="PANTHER" id="PTHR35145">
    <property type="entry name" value="CYTOPLASMIC PROTEIN-RELATED"/>
    <property type="match status" value="1"/>
</dbReference>
<dbReference type="PANTHER" id="PTHR35145:SF1">
    <property type="entry name" value="CYTOPLASMIC PROTEIN"/>
    <property type="match status" value="1"/>
</dbReference>
<reference evidence="1 2" key="1">
    <citation type="submission" date="2023-07" db="EMBL/GenBank/DDBJ databases">
        <title>Genomic Encyclopedia of Type Strains, Phase IV (KMG-IV): sequencing the most valuable type-strain genomes for metagenomic binning, comparative biology and taxonomic classification.</title>
        <authorList>
            <person name="Goeker M."/>
        </authorList>
    </citation>
    <scope>NUCLEOTIDE SEQUENCE [LARGE SCALE GENOMIC DNA]</scope>
    <source>
        <strain evidence="1 2">DSM 105143</strain>
    </source>
</reference>
<gene>
    <name evidence="1" type="ORF">J2S23_000041</name>
</gene>
<dbReference type="Gene3D" id="3.90.1150.30">
    <property type="match status" value="1"/>
</dbReference>
<dbReference type="Proteomes" id="UP001223079">
    <property type="component" value="Unassembled WGS sequence"/>
</dbReference>
<dbReference type="InterPro" id="IPR058532">
    <property type="entry name" value="YjbR/MT2646/Rv2570-like"/>
</dbReference>